<proteinExistence type="predicted"/>
<dbReference type="SUPFAM" id="SSF48371">
    <property type="entry name" value="ARM repeat"/>
    <property type="match status" value="1"/>
</dbReference>
<dbReference type="EMBL" id="KL670089">
    <property type="protein sequence ID" value="KFW78246.1"/>
    <property type="molecule type" value="Genomic_DNA"/>
</dbReference>
<gene>
    <name evidence="2" type="ORF">N305_02380</name>
</gene>
<organism evidence="2 3">
    <name type="scientific">Manacus vitellinus</name>
    <name type="common">golden-collared manakin</name>
    <dbReference type="NCBI Taxonomy" id="328815"/>
    <lineage>
        <taxon>Eukaryota</taxon>
        <taxon>Metazoa</taxon>
        <taxon>Chordata</taxon>
        <taxon>Craniata</taxon>
        <taxon>Vertebrata</taxon>
        <taxon>Euteleostomi</taxon>
        <taxon>Archelosauria</taxon>
        <taxon>Archosauria</taxon>
        <taxon>Dinosauria</taxon>
        <taxon>Saurischia</taxon>
        <taxon>Theropoda</taxon>
        <taxon>Coelurosauria</taxon>
        <taxon>Aves</taxon>
        <taxon>Neognathae</taxon>
        <taxon>Neoaves</taxon>
        <taxon>Telluraves</taxon>
        <taxon>Australaves</taxon>
        <taxon>Passeriformes</taxon>
        <taxon>Pipridae</taxon>
        <taxon>Manacus</taxon>
    </lineage>
</organism>
<dbReference type="InterPro" id="IPR016024">
    <property type="entry name" value="ARM-type_fold"/>
</dbReference>
<dbReference type="PANTHER" id="PTHR23120">
    <property type="entry name" value="MAESTRO-RELATED HEAT DOMAIN-CONTAINING"/>
    <property type="match status" value="1"/>
</dbReference>
<dbReference type="Pfam" id="PF23227">
    <property type="entry name" value="HEAT_MROH2B_C"/>
    <property type="match status" value="1"/>
</dbReference>
<evidence type="ECO:0000313" key="2">
    <source>
        <dbReference type="EMBL" id="KFW78246.1"/>
    </source>
</evidence>
<feature type="non-terminal residue" evidence="2">
    <location>
        <position position="162"/>
    </location>
</feature>
<dbReference type="OrthoDB" id="9421177at2759"/>
<dbReference type="Gene3D" id="1.25.10.10">
    <property type="entry name" value="Leucine-rich Repeat Variant"/>
    <property type="match status" value="1"/>
</dbReference>
<keyword evidence="3" id="KW-1185">Reference proteome</keyword>
<dbReference type="InterPro" id="IPR045206">
    <property type="entry name" value="Maestro_heat-like_prot"/>
</dbReference>
<dbReference type="GO" id="GO:0005737">
    <property type="term" value="C:cytoplasm"/>
    <property type="evidence" value="ECO:0007669"/>
    <property type="project" value="TreeGrafter"/>
</dbReference>
<protein>
    <recommendedName>
        <fullName evidence="1">Maestro/Maestro-like HEAT-repeats domain-containing protein</fullName>
    </recommendedName>
</protein>
<evidence type="ECO:0000259" key="1">
    <source>
        <dbReference type="Pfam" id="PF23227"/>
    </source>
</evidence>
<name>A0A093PP91_9PASS</name>
<dbReference type="PANTHER" id="PTHR23120:SF42">
    <property type="entry name" value="MAESTRO HEAT-LIKE REPEAT FAMILY MEMBER 3"/>
    <property type="match status" value="1"/>
</dbReference>
<reference evidence="2 3" key="1">
    <citation type="submission" date="2014-06" db="EMBL/GenBank/DDBJ databases">
        <title>Genome evolution of avian class.</title>
        <authorList>
            <person name="Zhang G."/>
            <person name="Li C."/>
        </authorList>
    </citation>
    <scope>NUCLEOTIDE SEQUENCE [LARGE SCALE GENOMIC DNA]</scope>
    <source>
        <strain evidence="2">BGI_N305</strain>
    </source>
</reference>
<evidence type="ECO:0000313" key="3">
    <source>
        <dbReference type="Proteomes" id="UP000053258"/>
    </source>
</evidence>
<feature type="domain" description="Maestro/Maestro-like HEAT-repeats" evidence="1">
    <location>
        <begin position="26"/>
        <end position="162"/>
    </location>
</feature>
<accession>A0A093PP91</accession>
<feature type="non-terminal residue" evidence="2">
    <location>
        <position position="1"/>
    </location>
</feature>
<dbReference type="InterPro" id="IPR011989">
    <property type="entry name" value="ARM-like"/>
</dbReference>
<dbReference type="InterPro" id="IPR055406">
    <property type="entry name" value="HEAT_Maestro"/>
</dbReference>
<sequence length="162" mass="18409">WELPAMAFLVEILDCLDMTDCGESILEILSRHLQSECKERRRLALRGLVVLSKDPVMATRMCSLSESLVELLQDADVEVLGMALPMFINMLQNKDILISRPTAPKLAEALRPLFGRDNSHVQVLSIRLFRKVMELVVAEGKKPLGKYVSQSLLPLFLHWHEE</sequence>
<dbReference type="AlphaFoldDB" id="A0A093PP91"/>
<dbReference type="Proteomes" id="UP000053258">
    <property type="component" value="Unassembled WGS sequence"/>
</dbReference>